<dbReference type="GO" id="GO:0016798">
    <property type="term" value="F:hydrolase activity, acting on glycosyl bonds"/>
    <property type="evidence" value="ECO:0007669"/>
    <property type="project" value="InterPro"/>
</dbReference>
<dbReference type="Proteomes" id="UP000267268">
    <property type="component" value="Chromosome 2"/>
</dbReference>
<dbReference type="InterPro" id="IPR011050">
    <property type="entry name" value="Pectin_lyase_fold/virulence"/>
</dbReference>
<dbReference type="InterPro" id="IPR026444">
    <property type="entry name" value="Secre_tail"/>
</dbReference>
<dbReference type="NCBIfam" id="TIGR04183">
    <property type="entry name" value="Por_Secre_tail"/>
    <property type="match status" value="1"/>
</dbReference>
<dbReference type="InterPro" id="IPR003305">
    <property type="entry name" value="CenC_carb-bd"/>
</dbReference>
<feature type="signal peptide" evidence="2">
    <location>
        <begin position="1"/>
        <end position="21"/>
    </location>
</feature>
<dbReference type="InterPro" id="IPR008964">
    <property type="entry name" value="Invasin/intimin_cell_adhesion"/>
</dbReference>
<dbReference type="KEGG" id="fll:EI427_21295"/>
<dbReference type="InterPro" id="IPR005084">
    <property type="entry name" value="CBM6"/>
</dbReference>
<dbReference type="InterPro" id="IPR003343">
    <property type="entry name" value="Big_2"/>
</dbReference>
<dbReference type="OrthoDB" id="610424at2"/>
<feature type="domain" description="CBM6" evidence="3">
    <location>
        <begin position="27"/>
        <end position="152"/>
    </location>
</feature>
<dbReference type="EMBL" id="CP034563">
    <property type="protein sequence ID" value="AZQ64763.1"/>
    <property type="molecule type" value="Genomic_DNA"/>
</dbReference>
<keyword evidence="5" id="KW-1185">Reference proteome</keyword>
<dbReference type="Gene3D" id="2.60.40.1080">
    <property type="match status" value="1"/>
</dbReference>
<dbReference type="GO" id="GO:0030246">
    <property type="term" value="F:carbohydrate binding"/>
    <property type="evidence" value="ECO:0007669"/>
    <property type="project" value="InterPro"/>
</dbReference>
<dbReference type="Pfam" id="PF02368">
    <property type="entry name" value="Big_2"/>
    <property type="match status" value="1"/>
</dbReference>
<dbReference type="SUPFAM" id="SSF49785">
    <property type="entry name" value="Galactose-binding domain-like"/>
    <property type="match status" value="3"/>
</dbReference>
<dbReference type="Gene3D" id="2.160.20.10">
    <property type="entry name" value="Single-stranded right-handed beta-helix, Pectin lyase-like"/>
    <property type="match status" value="1"/>
</dbReference>
<organism evidence="4 5">
    <name type="scientific">Flammeovirga pectinis</name>
    <dbReference type="NCBI Taxonomy" id="2494373"/>
    <lineage>
        <taxon>Bacteria</taxon>
        <taxon>Pseudomonadati</taxon>
        <taxon>Bacteroidota</taxon>
        <taxon>Cytophagia</taxon>
        <taxon>Cytophagales</taxon>
        <taxon>Flammeovirgaceae</taxon>
        <taxon>Flammeovirga</taxon>
    </lineage>
</organism>
<keyword evidence="1" id="KW-0378">Hydrolase</keyword>
<accession>A0A3S9P9D5</accession>
<sequence>MKKNYLKIITLLLFFTNALFGATFNGEVIEAENETITGDTNTLEKEFASGGSYVKIKSTVGNEGTINFTISDVVEAGLYKLHVYAFNGGITQSVNVIVNGGAASQETIQPSNFAYEDYATVSLIDVSLAAGTNTISITTNDSDLSIDKFTVTEHYNIFYFSADGDDDANDGSLASPWKTIEKASEVAQKETSGGLLSPGSQLLFRAGDTFEGNFMVKCSGTAALPIHISSYGVGELPIISGSGAIAGGDYFEAIKLLNVSHIVVSKLWIKNDRQNNDRFTYGESNSYGIRVTANKWGGVSSNLEFRDLKFSDIFGVGVPEEFNDLSVTGLRFESDANEPDLEVSIKNVLVEDCYFTHLGKAGVWAIHKGSDVVGNDTINRNMDFIIRNNTFTKTGGSGVILSKMYNALVDNNDFDRSGHSMASEPRLAGRGSGMWVFKCINVIGQYNRSYSVRGSGDSYGMHIDFGNRNIIYQYNYSEDSEGGFVEVLGDNHNVAYRYNVSVNDGFRTNHGSTIWTSGYVGTDNTPVPSDDVYVYNNTVYLDANNAPDFSLFSEDTYIYNNIFVQTGSGVMGEKVEIDIQNNGELIVDNNLFRGNINSAFTNLDNSALSGNPSFVNAGAKNIEGYQIYEGSVVVDAGKTFPEPTFPMAGQGIFKDITVVASHDIYGNAVDLTTYLPNVGADNNYNSEIDPSVIRVESVSTSPQNTVQLLEGATQQLQAVILPNNASNKNVTWFSANTAVATVDANGLVTAVAEGTTSIQVTTEDKGLTASVTVAVGTDVITEVLNGDFENGLTNWGKWADANTGSSSHHGSLAAKLTGPSSIRQWVKVKPNTTYTLSGFVKVVDPENDRVVFGVNNEKDNGIGNVQIYDTEYTLHQFMFTTSASTDSVKVFFWRPGNGVGNAFIDEIKLEETAYVVNGDFEKSTIGWITWGGGNITTTQDNGSAAMSINGNAGANQVFKTKALTTYEISFYAYVEDNSVHASFSLSNADAGNAYASKSIVSTVRTKHTFTFTTDDVENTKFGFWRSKNSSGNAYLDDITLTEVTGSGARVAAISETEDTFTVSVYPNPATDQVTISTQSVGVSTVQIYNLMGQMELSKSFTSQTNVGVNVLTAGLYVVVISDEFGNNTSTKLLVR</sequence>
<evidence type="ECO:0000313" key="5">
    <source>
        <dbReference type="Proteomes" id="UP000267268"/>
    </source>
</evidence>
<reference evidence="4 5" key="1">
    <citation type="submission" date="2018-12" db="EMBL/GenBank/DDBJ databases">
        <title>Flammeovirga pectinis sp. nov., isolated from the gut of the Korean scallop, Patinopecten yessoensis.</title>
        <authorList>
            <person name="Bae J.-W."/>
            <person name="Jeong Y.-S."/>
            <person name="Kang W."/>
        </authorList>
    </citation>
    <scope>NUCLEOTIDE SEQUENCE [LARGE SCALE GENOMIC DNA]</scope>
    <source>
        <strain evidence="4 5">L12M1</strain>
    </source>
</reference>
<dbReference type="Gene3D" id="2.60.120.260">
    <property type="entry name" value="Galactose-binding domain-like"/>
    <property type="match status" value="3"/>
</dbReference>
<name>A0A3S9P9D5_9BACT</name>
<dbReference type="SUPFAM" id="SSF49373">
    <property type="entry name" value="Invasin/intimin cell-adhesion fragments"/>
    <property type="match status" value="1"/>
</dbReference>
<protein>
    <submittedName>
        <fullName evidence="4">T9SS type A sorting domain-containing protein</fullName>
    </submittedName>
</protein>
<dbReference type="InterPro" id="IPR008979">
    <property type="entry name" value="Galactose-bd-like_sf"/>
</dbReference>
<dbReference type="InterPro" id="IPR006626">
    <property type="entry name" value="PbH1"/>
</dbReference>
<dbReference type="Pfam" id="PF02018">
    <property type="entry name" value="CBM_4_9"/>
    <property type="match status" value="2"/>
</dbReference>
<dbReference type="PROSITE" id="PS51175">
    <property type="entry name" value="CBM6"/>
    <property type="match status" value="1"/>
</dbReference>
<evidence type="ECO:0000313" key="4">
    <source>
        <dbReference type="EMBL" id="AZQ64763.1"/>
    </source>
</evidence>
<dbReference type="SMART" id="SM00635">
    <property type="entry name" value="BID_2"/>
    <property type="match status" value="1"/>
</dbReference>
<proteinExistence type="predicted"/>
<keyword evidence="2" id="KW-0732">Signal</keyword>
<evidence type="ECO:0000256" key="2">
    <source>
        <dbReference type="SAM" id="SignalP"/>
    </source>
</evidence>
<feature type="chain" id="PRO_5019462229" evidence="2">
    <location>
        <begin position="22"/>
        <end position="1135"/>
    </location>
</feature>
<dbReference type="Pfam" id="PF18962">
    <property type="entry name" value="Por_Secre_tail"/>
    <property type="match status" value="1"/>
</dbReference>
<dbReference type="InterPro" id="IPR012334">
    <property type="entry name" value="Pectin_lyas_fold"/>
</dbReference>
<dbReference type="SMART" id="SM00710">
    <property type="entry name" value="PbH1"/>
    <property type="match status" value="6"/>
</dbReference>
<dbReference type="SUPFAM" id="SSF51126">
    <property type="entry name" value="Pectin lyase-like"/>
    <property type="match status" value="1"/>
</dbReference>
<evidence type="ECO:0000256" key="1">
    <source>
        <dbReference type="ARBA" id="ARBA00022801"/>
    </source>
</evidence>
<evidence type="ECO:0000259" key="3">
    <source>
        <dbReference type="PROSITE" id="PS51175"/>
    </source>
</evidence>
<gene>
    <name evidence="4" type="ORF">EI427_21295</name>
</gene>
<dbReference type="RefSeq" id="WP_126618799.1">
    <property type="nucleotide sequence ID" value="NZ_CP034563.1"/>
</dbReference>
<dbReference type="AlphaFoldDB" id="A0A3S9P9D5"/>